<dbReference type="AlphaFoldDB" id="A0A4S3JU31"/>
<reference evidence="1 2" key="1">
    <citation type="submission" date="2019-03" db="EMBL/GenBank/DDBJ databases">
        <title>The genome sequence of a newly discovered highly antifungal drug resistant Aspergillus species, Aspergillus tanneri NIH 1004.</title>
        <authorList>
            <person name="Mounaud S."/>
            <person name="Singh I."/>
            <person name="Joardar V."/>
            <person name="Pakala S."/>
            <person name="Pakala S."/>
            <person name="Venepally P."/>
            <person name="Hoover J."/>
            <person name="Nierman W."/>
            <person name="Chung J."/>
            <person name="Losada L."/>
        </authorList>
    </citation>
    <scope>NUCLEOTIDE SEQUENCE [LARGE SCALE GENOMIC DNA]</scope>
    <source>
        <strain evidence="1 2">NIH1004</strain>
    </source>
</reference>
<sequence length="73" mass="9117">MKTCSSVHEYQEFNSERTINHYWQNNLHRQIHRERHRDLHENIYLETAHSNMQAKGNPQRGKWYIRQWRLSIN</sequence>
<proteinExistence type="predicted"/>
<dbReference type="Proteomes" id="UP000308092">
    <property type="component" value="Unassembled WGS sequence"/>
</dbReference>
<protein>
    <submittedName>
        <fullName evidence="1">Uncharacterized protein</fullName>
    </submittedName>
</protein>
<organism evidence="1 2">
    <name type="scientific">Aspergillus tanneri</name>
    <dbReference type="NCBI Taxonomy" id="1220188"/>
    <lineage>
        <taxon>Eukaryota</taxon>
        <taxon>Fungi</taxon>
        <taxon>Dikarya</taxon>
        <taxon>Ascomycota</taxon>
        <taxon>Pezizomycotina</taxon>
        <taxon>Eurotiomycetes</taxon>
        <taxon>Eurotiomycetidae</taxon>
        <taxon>Eurotiales</taxon>
        <taxon>Aspergillaceae</taxon>
        <taxon>Aspergillus</taxon>
        <taxon>Aspergillus subgen. Circumdati</taxon>
    </lineage>
</organism>
<dbReference type="EMBL" id="SOSA01000054">
    <property type="protein sequence ID" value="THC98091.1"/>
    <property type="molecule type" value="Genomic_DNA"/>
</dbReference>
<gene>
    <name evidence="1" type="ORF">EYZ11_002443</name>
</gene>
<name>A0A4S3JU31_9EURO</name>
<evidence type="ECO:0000313" key="2">
    <source>
        <dbReference type="Proteomes" id="UP000308092"/>
    </source>
</evidence>
<dbReference type="VEuPathDB" id="FungiDB:EYZ11_002443"/>
<evidence type="ECO:0000313" key="1">
    <source>
        <dbReference type="EMBL" id="THC98091.1"/>
    </source>
</evidence>
<comment type="caution">
    <text evidence="1">The sequence shown here is derived from an EMBL/GenBank/DDBJ whole genome shotgun (WGS) entry which is preliminary data.</text>
</comment>
<accession>A0A4S3JU31</accession>
<keyword evidence="2" id="KW-1185">Reference proteome</keyword>